<dbReference type="Proteomes" id="UP000681794">
    <property type="component" value="Chromosome"/>
</dbReference>
<sequence>MNSKTGIPDTALVAYLVGGPLALLGLVAVFVVDTGSLGAALILGGILFVCTGMLVSAISRR</sequence>
<organism evidence="1 2">
    <name type="scientific">Curtobacterium aetherium</name>
    <dbReference type="NCBI Taxonomy" id="2841594"/>
    <lineage>
        <taxon>Bacteria</taxon>
        <taxon>Bacillati</taxon>
        <taxon>Actinomycetota</taxon>
        <taxon>Actinomycetes</taxon>
        <taxon>Micrococcales</taxon>
        <taxon>Microbacteriaceae</taxon>
        <taxon>Curtobacterium</taxon>
    </lineage>
</organism>
<proteinExistence type="predicted"/>
<reference evidence="1" key="1">
    <citation type="submission" date="2021-06" db="EMBL/GenBank/DDBJ databases">
        <authorList>
            <person name="Ellington A.J."/>
            <person name="Bryan N.C."/>
            <person name="Christner B.C."/>
            <person name="Reisch C.R."/>
        </authorList>
    </citation>
    <scope>NUCLEOTIDE SEQUENCE</scope>
    <source>
        <strain evidence="1">L6-1</strain>
    </source>
</reference>
<name>A0ACD1E461_9MICO</name>
<gene>
    <name evidence="1" type="ORF">KM842_00275</name>
</gene>
<keyword evidence="2" id="KW-1185">Reference proteome</keyword>
<protein>
    <submittedName>
        <fullName evidence="1">Uncharacterized protein</fullName>
    </submittedName>
</protein>
<evidence type="ECO:0000313" key="1">
    <source>
        <dbReference type="EMBL" id="QWS33700.1"/>
    </source>
</evidence>
<dbReference type="EMBL" id="CP076544">
    <property type="protein sequence ID" value="QWS33700.1"/>
    <property type="molecule type" value="Genomic_DNA"/>
</dbReference>
<accession>A0ACD1E461</accession>
<evidence type="ECO:0000313" key="2">
    <source>
        <dbReference type="Proteomes" id="UP000681794"/>
    </source>
</evidence>